<dbReference type="Pfam" id="PF25601">
    <property type="entry name" value="AAA_lid_14"/>
    <property type="match status" value="1"/>
</dbReference>
<dbReference type="PROSITE" id="PS50045">
    <property type="entry name" value="SIGMA54_INTERACT_4"/>
    <property type="match status" value="1"/>
</dbReference>
<dbReference type="KEGG" id="pmaw:MACH26_20890"/>
<dbReference type="SUPFAM" id="SSF46689">
    <property type="entry name" value="Homeodomain-like"/>
    <property type="match status" value="1"/>
</dbReference>
<dbReference type="SUPFAM" id="SSF52540">
    <property type="entry name" value="P-loop containing nucleoside triphosphate hydrolases"/>
    <property type="match status" value="1"/>
</dbReference>
<dbReference type="SMART" id="SM00382">
    <property type="entry name" value="AAA"/>
    <property type="match status" value="1"/>
</dbReference>
<evidence type="ECO:0000259" key="3">
    <source>
        <dbReference type="PROSITE" id="PS50045"/>
    </source>
</evidence>
<evidence type="ECO:0000313" key="4">
    <source>
        <dbReference type="EMBL" id="BDX06568.1"/>
    </source>
</evidence>
<dbReference type="CDD" id="cd00009">
    <property type="entry name" value="AAA"/>
    <property type="match status" value="1"/>
</dbReference>
<keyword evidence="1" id="KW-0547">Nucleotide-binding</keyword>
<protein>
    <recommendedName>
        <fullName evidence="3">Sigma-54 factor interaction domain-containing protein</fullName>
    </recommendedName>
</protein>
<dbReference type="InterPro" id="IPR009057">
    <property type="entry name" value="Homeodomain-like_sf"/>
</dbReference>
<dbReference type="InterPro" id="IPR003593">
    <property type="entry name" value="AAA+_ATPase"/>
</dbReference>
<reference evidence="4" key="1">
    <citation type="submission" date="2023-01" db="EMBL/GenBank/DDBJ databases">
        <title>Complete genome sequence of Planctobacterium marinum strain Dej080120_11.</title>
        <authorList>
            <person name="Ueki S."/>
            <person name="Maruyama F."/>
        </authorList>
    </citation>
    <scope>NUCLEOTIDE SEQUENCE</scope>
    <source>
        <strain evidence="4">Dej080120_11</strain>
    </source>
</reference>
<dbReference type="AlphaFoldDB" id="A0AA48HVD5"/>
<dbReference type="InterPro" id="IPR027417">
    <property type="entry name" value="P-loop_NTPase"/>
</dbReference>
<organism evidence="4 5">
    <name type="scientific">Planctobacterium marinum</name>
    <dbReference type="NCBI Taxonomy" id="1631968"/>
    <lineage>
        <taxon>Bacteria</taxon>
        <taxon>Pseudomonadati</taxon>
        <taxon>Pseudomonadota</taxon>
        <taxon>Gammaproteobacteria</taxon>
        <taxon>Alteromonadales</taxon>
        <taxon>Alteromonadaceae</taxon>
        <taxon>Planctobacterium</taxon>
    </lineage>
</organism>
<dbReference type="PANTHER" id="PTHR32071:SF113">
    <property type="entry name" value="ALGINATE BIOSYNTHESIS TRANSCRIPTIONAL REGULATORY PROTEIN ALGB"/>
    <property type="match status" value="1"/>
</dbReference>
<keyword evidence="5" id="KW-1185">Reference proteome</keyword>
<dbReference type="Gene3D" id="1.10.10.60">
    <property type="entry name" value="Homeodomain-like"/>
    <property type="match status" value="1"/>
</dbReference>
<dbReference type="InterPro" id="IPR058031">
    <property type="entry name" value="AAA_lid_NorR"/>
</dbReference>
<dbReference type="GO" id="GO:0005524">
    <property type="term" value="F:ATP binding"/>
    <property type="evidence" value="ECO:0007669"/>
    <property type="project" value="UniProtKB-KW"/>
</dbReference>
<dbReference type="FunFam" id="3.40.50.300:FF:000006">
    <property type="entry name" value="DNA-binding transcriptional regulator NtrC"/>
    <property type="match status" value="1"/>
</dbReference>
<evidence type="ECO:0000256" key="2">
    <source>
        <dbReference type="ARBA" id="ARBA00022840"/>
    </source>
</evidence>
<sequence length="461" mass="52317">MIIRDTQIRLVSFTDEYTSYSVAELLGSGQVITRSYETISHDEVDTSIPIIWLVVVNEWEAIKSLDIRKYHGTNEQILYLVVDQKPQILPPYLSDNTVFWQAGASQLVDNLHYAEQRILQRQHFYPKELNDTFLRLNFYGRSPSFIKAVRLIKKVSFANTNVFIKGQTGTGKELTARAVHYMSDRANEAFVPINCGAFTDDLILSELFGHEKGAFTGAAKAKTGLLEIANRGTVFLDEVDSLSPKAQVALLRFLQDSEVRPVGGSDVKLVDVRIVAASNKDMKELIKAKDFREDLMYRLDVLQIPLPPLKKRGEDIQILAQHFLSTLSLQSNSEVKVFSANMITAMQAWNWDGNVRELENFVKRAWYLTEGFIISDTSLLTGSNGTDNDVINRINGDLDAFDGFQAAKEELIVQFERDYLTRILVKTEGNISKAARIAKKERRSFCRLMEKHGLERNQFST</sequence>
<dbReference type="GO" id="GO:0006355">
    <property type="term" value="P:regulation of DNA-templated transcription"/>
    <property type="evidence" value="ECO:0007669"/>
    <property type="project" value="InterPro"/>
</dbReference>
<dbReference type="Pfam" id="PF00158">
    <property type="entry name" value="Sigma54_activat"/>
    <property type="match status" value="1"/>
</dbReference>
<dbReference type="InterPro" id="IPR002078">
    <property type="entry name" value="Sigma_54_int"/>
</dbReference>
<feature type="domain" description="Sigma-54 factor interaction" evidence="3">
    <location>
        <begin position="138"/>
        <end position="367"/>
    </location>
</feature>
<dbReference type="Gene3D" id="1.10.8.60">
    <property type="match status" value="1"/>
</dbReference>
<evidence type="ECO:0000313" key="5">
    <source>
        <dbReference type="Proteomes" id="UP001333710"/>
    </source>
</evidence>
<name>A0AA48HVD5_9ALTE</name>
<accession>A0AA48HVD5</accession>
<proteinExistence type="predicted"/>
<keyword evidence="2" id="KW-0067">ATP-binding</keyword>
<dbReference type="Proteomes" id="UP001333710">
    <property type="component" value="Chromosome"/>
</dbReference>
<gene>
    <name evidence="4" type="ORF">MACH26_20890</name>
</gene>
<dbReference type="PANTHER" id="PTHR32071">
    <property type="entry name" value="TRANSCRIPTIONAL REGULATORY PROTEIN"/>
    <property type="match status" value="1"/>
</dbReference>
<dbReference type="Gene3D" id="3.40.50.300">
    <property type="entry name" value="P-loop containing nucleotide triphosphate hydrolases"/>
    <property type="match status" value="1"/>
</dbReference>
<evidence type="ECO:0000256" key="1">
    <source>
        <dbReference type="ARBA" id="ARBA00022741"/>
    </source>
</evidence>
<dbReference type="EMBL" id="AP027272">
    <property type="protein sequence ID" value="BDX06568.1"/>
    <property type="molecule type" value="Genomic_DNA"/>
</dbReference>